<organism evidence="1">
    <name type="scientific">Anguilla anguilla</name>
    <name type="common">European freshwater eel</name>
    <name type="synonym">Muraena anguilla</name>
    <dbReference type="NCBI Taxonomy" id="7936"/>
    <lineage>
        <taxon>Eukaryota</taxon>
        <taxon>Metazoa</taxon>
        <taxon>Chordata</taxon>
        <taxon>Craniata</taxon>
        <taxon>Vertebrata</taxon>
        <taxon>Euteleostomi</taxon>
        <taxon>Actinopterygii</taxon>
        <taxon>Neopterygii</taxon>
        <taxon>Teleostei</taxon>
        <taxon>Anguilliformes</taxon>
        <taxon>Anguillidae</taxon>
        <taxon>Anguilla</taxon>
    </lineage>
</organism>
<sequence>MSKGQYPMMLGCRFSFPGADTAPFSLFSSLCVSVLPYL</sequence>
<accession>A0A0E9QUY4</accession>
<evidence type="ECO:0000313" key="1">
    <source>
        <dbReference type="EMBL" id="JAH20085.1"/>
    </source>
</evidence>
<name>A0A0E9QUY4_ANGAN</name>
<reference evidence="1" key="2">
    <citation type="journal article" date="2015" name="Fish Shellfish Immunol.">
        <title>Early steps in the European eel (Anguilla anguilla)-Vibrio vulnificus interaction in the gills: Role of the RtxA13 toxin.</title>
        <authorList>
            <person name="Callol A."/>
            <person name="Pajuelo D."/>
            <person name="Ebbesson L."/>
            <person name="Teles M."/>
            <person name="MacKenzie S."/>
            <person name="Amaro C."/>
        </authorList>
    </citation>
    <scope>NUCLEOTIDE SEQUENCE</scope>
</reference>
<dbReference type="EMBL" id="GBXM01088492">
    <property type="protein sequence ID" value="JAH20085.1"/>
    <property type="molecule type" value="Transcribed_RNA"/>
</dbReference>
<proteinExistence type="predicted"/>
<protein>
    <submittedName>
        <fullName evidence="1">Uncharacterized protein</fullName>
    </submittedName>
</protein>
<dbReference type="AlphaFoldDB" id="A0A0E9QUY4"/>
<reference evidence="1" key="1">
    <citation type="submission" date="2014-11" db="EMBL/GenBank/DDBJ databases">
        <authorList>
            <person name="Amaro Gonzalez C."/>
        </authorList>
    </citation>
    <scope>NUCLEOTIDE SEQUENCE</scope>
</reference>